<feature type="compositionally biased region" description="Basic and acidic residues" evidence="1">
    <location>
        <begin position="87"/>
        <end position="96"/>
    </location>
</feature>
<gene>
    <name evidence="2" type="ORF">VitviT2T_019739</name>
</gene>
<accession>A0ABY9D1P2</accession>
<dbReference type="Proteomes" id="UP001227230">
    <property type="component" value="Chromosome 13"/>
</dbReference>
<organism evidence="2 3">
    <name type="scientific">Vitis vinifera</name>
    <name type="common">Grape</name>
    <dbReference type="NCBI Taxonomy" id="29760"/>
    <lineage>
        <taxon>Eukaryota</taxon>
        <taxon>Viridiplantae</taxon>
        <taxon>Streptophyta</taxon>
        <taxon>Embryophyta</taxon>
        <taxon>Tracheophyta</taxon>
        <taxon>Spermatophyta</taxon>
        <taxon>Magnoliopsida</taxon>
        <taxon>eudicotyledons</taxon>
        <taxon>Gunneridae</taxon>
        <taxon>Pentapetalae</taxon>
        <taxon>rosids</taxon>
        <taxon>Vitales</taxon>
        <taxon>Vitaceae</taxon>
        <taxon>Viteae</taxon>
        <taxon>Vitis</taxon>
    </lineage>
</organism>
<dbReference type="Pfam" id="PF14223">
    <property type="entry name" value="Retrotran_gag_2"/>
    <property type="match status" value="1"/>
</dbReference>
<feature type="compositionally biased region" description="Acidic residues" evidence="1">
    <location>
        <begin position="97"/>
        <end position="107"/>
    </location>
</feature>
<proteinExistence type="predicted"/>
<evidence type="ECO:0000256" key="1">
    <source>
        <dbReference type="SAM" id="MobiDB-lite"/>
    </source>
</evidence>
<reference evidence="2 3" key="1">
    <citation type="journal article" date="2023" name="Hortic Res">
        <title>The complete reference genome for grapevine (Vitis vinifera L.) genetics and breeding.</title>
        <authorList>
            <person name="Shi X."/>
            <person name="Cao S."/>
            <person name="Wang X."/>
            <person name="Huang S."/>
            <person name="Wang Y."/>
            <person name="Liu Z."/>
            <person name="Liu W."/>
            <person name="Leng X."/>
            <person name="Peng Y."/>
            <person name="Wang N."/>
            <person name="Wang Y."/>
            <person name="Ma Z."/>
            <person name="Xu X."/>
            <person name="Zhang F."/>
            <person name="Xue H."/>
            <person name="Zhong H."/>
            <person name="Wang Y."/>
            <person name="Zhang K."/>
            <person name="Velt A."/>
            <person name="Avia K."/>
            <person name="Holtgrawe D."/>
            <person name="Grimplet J."/>
            <person name="Matus J.T."/>
            <person name="Ware D."/>
            <person name="Wu X."/>
            <person name="Wang H."/>
            <person name="Liu C."/>
            <person name="Fang Y."/>
            <person name="Rustenholz C."/>
            <person name="Cheng Z."/>
            <person name="Xiao H."/>
            <person name="Zhou Y."/>
        </authorList>
    </citation>
    <scope>NUCLEOTIDE SEQUENCE [LARGE SCALE GENOMIC DNA]</scope>
    <source>
        <strain evidence="3">cv. Pinot noir / PN40024</strain>
        <tissue evidence="2">Leaf</tissue>
    </source>
</reference>
<feature type="region of interest" description="Disordered" evidence="1">
    <location>
        <begin position="80"/>
        <end position="113"/>
    </location>
</feature>
<dbReference type="EMBL" id="CP126660">
    <property type="protein sequence ID" value="WKA01458.1"/>
    <property type="molecule type" value="Genomic_DNA"/>
</dbReference>
<evidence type="ECO:0000313" key="3">
    <source>
        <dbReference type="Proteomes" id="UP001227230"/>
    </source>
</evidence>
<name>A0ABY9D1P2_VITVI</name>
<evidence type="ECO:0008006" key="4">
    <source>
        <dbReference type="Google" id="ProtNLM"/>
    </source>
</evidence>
<protein>
    <recommendedName>
        <fullName evidence="4">UBN2 domain-containing protein</fullName>
    </recommendedName>
</protein>
<evidence type="ECO:0000313" key="2">
    <source>
        <dbReference type="EMBL" id="WKA01458.1"/>
    </source>
</evidence>
<keyword evidence="3" id="KW-1185">Reference proteome</keyword>
<sequence length="149" mass="17502">MFSRFMMIVNEVEALGKTYTEVEKVMKILRSLSKKWETKVTALQEAKDLTKLSLEELIGSLMTYEINLNNHKKVEENKKSIAFMGSKNDDEEKGSESESDEDSMEEEWTNKDANMRFMALEEHEHEVNSNSNYSEFQHILQELYFDLEN</sequence>